<keyword evidence="2" id="KW-1185">Reference proteome</keyword>
<dbReference type="EMBL" id="BAAAZA010000026">
    <property type="protein sequence ID" value="GAA3890437.1"/>
    <property type="molecule type" value="Genomic_DNA"/>
</dbReference>
<dbReference type="Proteomes" id="UP001501563">
    <property type="component" value="Unassembled WGS sequence"/>
</dbReference>
<accession>A0ABP7KXE3</accession>
<proteinExistence type="predicted"/>
<sequence>MLLYTSLGFIVGSQSFDHVLEMGQAQMNLDRSWERLSRIAMG</sequence>
<reference evidence="2" key="1">
    <citation type="journal article" date="2019" name="Int. J. Syst. Evol. Microbiol.">
        <title>The Global Catalogue of Microorganisms (GCM) 10K type strain sequencing project: providing services to taxonomists for standard genome sequencing and annotation.</title>
        <authorList>
            <consortium name="The Broad Institute Genomics Platform"/>
            <consortium name="The Broad Institute Genome Sequencing Center for Infectious Disease"/>
            <person name="Wu L."/>
            <person name="Ma J."/>
        </authorList>
    </citation>
    <scope>NUCLEOTIDE SEQUENCE [LARGE SCALE GENOMIC DNA]</scope>
    <source>
        <strain evidence="2">JCM 16578</strain>
    </source>
</reference>
<protein>
    <submittedName>
        <fullName evidence="1">Uncharacterized protein</fullName>
    </submittedName>
</protein>
<evidence type="ECO:0000313" key="1">
    <source>
        <dbReference type="EMBL" id="GAA3890437.1"/>
    </source>
</evidence>
<organism evidence="1 2">
    <name type="scientific">Streptomyces lannensis</name>
    <dbReference type="NCBI Taxonomy" id="766498"/>
    <lineage>
        <taxon>Bacteria</taxon>
        <taxon>Bacillati</taxon>
        <taxon>Actinomycetota</taxon>
        <taxon>Actinomycetes</taxon>
        <taxon>Kitasatosporales</taxon>
        <taxon>Streptomycetaceae</taxon>
        <taxon>Streptomyces</taxon>
    </lineage>
</organism>
<name>A0ABP7KXE3_9ACTN</name>
<gene>
    <name evidence="1" type="ORF">GCM10022207_67520</name>
</gene>
<evidence type="ECO:0000313" key="2">
    <source>
        <dbReference type="Proteomes" id="UP001501563"/>
    </source>
</evidence>
<comment type="caution">
    <text evidence="1">The sequence shown here is derived from an EMBL/GenBank/DDBJ whole genome shotgun (WGS) entry which is preliminary data.</text>
</comment>
<dbReference type="RefSeq" id="WP_345553047.1">
    <property type="nucleotide sequence ID" value="NZ_BAAAZA010000026.1"/>
</dbReference>